<feature type="compositionally biased region" description="Basic and acidic residues" evidence="5">
    <location>
        <begin position="655"/>
        <end position="673"/>
    </location>
</feature>
<keyword evidence="2" id="KW-0238">DNA-binding</keyword>
<feature type="compositionally biased region" description="Low complexity" evidence="5">
    <location>
        <begin position="52"/>
        <end position="63"/>
    </location>
</feature>
<keyword evidence="3" id="KW-0804">Transcription</keyword>
<evidence type="ECO:0000256" key="3">
    <source>
        <dbReference type="ARBA" id="ARBA00023163"/>
    </source>
</evidence>
<dbReference type="PROSITE" id="PS51294">
    <property type="entry name" value="HTH_MYB"/>
    <property type="match status" value="4"/>
</dbReference>
<feature type="domain" description="Myb-like" evidence="6">
    <location>
        <begin position="458"/>
        <end position="508"/>
    </location>
</feature>
<dbReference type="InterPro" id="IPR051575">
    <property type="entry name" value="Myb-like_DNA-bd"/>
</dbReference>
<dbReference type="Gene3D" id="1.10.10.60">
    <property type="entry name" value="Homeodomain-like"/>
    <property type="match status" value="5"/>
</dbReference>
<evidence type="ECO:0000256" key="2">
    <source>
        <dbReference type="ARBA" id="ARBA00023125"/>
    </source>
</evidence>
<reference evidence="8" key="1">
    <citation type="submission" date="2020-05" db="EMBL/GenBank/DDBJ databases">
        <title>WGS assembly of Panicum virgatum.</title>
        <authorList>
            <person name="Lovell J.T."/>
            <person name="Jenkins J."/>
            <person name="Shu S."/>
            <person name="Juenger T.E."/>
            <person name="Schmutz J."/>
        </authorList>
    </citation>
    <scope>NUCLEOTIDE SEQUENCE</scope>
    <source>
        <strain evidence="8">AP13</strain>
    </source>
</reference>
<comment type="caution">
    <text evidence="8">The sequence shown here is derived from an EMBL/GenBank/DDBJ whole genome shotgun (WGS) entry which is preliminary data.</text>
</comment>
<evidence type="ECO:0000313" key="8">
    <source>
        <dbReference type="EMBL" id="KAG2639830.1"/>
    </source>
</evidence>
<dbReference type="AlphaFoldDB" id="A0A8T0VXD0"/>
<evidence type="ECO:0000313" key="9">
    <source>
        <dbReference type="Proteomes" id="UP000823388"/>
    </source>
</evidence>
<feature type="domain" description="HTH myb-type" evidence="7">
    <location>
        <begin position="516"/>
        <end position="561"/>
    </location>
</feature>
<feature type="region of interest" description="Disordered" evidence="5">
    <location>
        <begin position="145"/>
        <end position="174"/>
    </location>
</feature>
<name>A0A8T0VXD0_PANVG</name>
<proteinExistence type="predicted"/>
<feature type="domain" description="Myb-like" evidence="6">
    <location>
        <begin position="405"/>
        <end position="457"/>
    </location>
</feature>
<feature type="region of interest" description="Disordered" evidence="5">
    <location>
        <begin position="52"/>
        <end position="131"/>
    </location>
</feature>
<dbReference type="PANTHER" id="PTHR46621:SF1">
    <property type="entry name" value="SNRNA-ACTIVATING PROTEIN COMPLEX SUBUNIT 4"/>
    <property type="match status" value="1"/>
</dbReference>
<keyword evidence="9" id="KW-1185">Reference proteome</keyword>
<protein>
    <submittedName>
        <fullName evidence="8">Uncharacterized protein</fullName>
    </submittedName>
</protein>
<dbReference type="SMART" id="SM00717">
    <property type="entry name" value="SANT"/>
    <property type="match status" value="5"/>
</dbReference>
<feature type="domain" description="HTH myb-type" evidence="7">
    <location>
        <begin position="405"/>
        <end position="457"/>
    </location>
</feature>
<feature type="domain" description="Myb-like" evidence="6">
    <location>
        <begin position="510"/>
        <end position="561"/>
    </location>
</feature>
<feature type="domain" description="HTH myb-type" evidence="7">
    <location>
        <begin position="458"/>
        <end position="512"/>
    </location>
</feature>
<evidence type="ECO:0000256" key="4">
    <source>
        <dbReference type="ARBA" id="ARBA00023242"/>
    </source>
</evidence>
<keyword evidence="4" id="KW-0539">Nucleus</keyword>
<evidence type="ECO:0000256" key="1">
    <source>
        <dbReference type="ARBA" id="ARBA00023015"/>
    </source>
</evidence>
<dbReference type="GO" id="GO:0042796">
    <property type="term" value="P:snRNA transcription by RNA polymerase III"/>
    <property type="evidence" value="ECO:0007669"/>
    <property type="project" value="TreeGrafter"/>
</dbReference>
<dbReference type="OrthoDB" id="2143914at2759"/>
<dbReference type="EMBL" id="CM029039">
    <property type="protein sequence ID" value="KAG2639828.1"/>
    <property type="molecule type" value="Genomic_DNA"/>
</dbReference>
<dbReference type="Pfam" id="PF00249">
    <property type="entry name" value="Myb_DNA-binding"/>
    <property type="match status" value="4"/>
</dbReference>
<dbReference type="CDD" id="cd00167">
    <property type="entry name" value="SANT"/>
    <property type="match status" value="4"/>
</dbReference>
<dbReference type="GO" id="GO:0042795">
    <property type="term" value="P:snRNA transcription by RNA polymerase II"/>
    <property type="evidence" value="ECO:0007669"/>
    <property type="project" value="TreeGrafter"/>
</dbReference>
<evidence type="ECO:0000256" key="5">
    <source>
        <dbReference type="SAM" id="MobiDB-lite"/>
    </source>
</evidence>
<keyword evidence="1" id="KW-0805">Transcription regulation</keyword>
<feature type="domain" description="Myb-like" evidence="6">
    <location>
        <begin position="562"/>
        <end position="612"/>
    </location>
</feature>
<dbReference type="Proteomes" id="UP000823388">
    <property type="component" value="Chromosome 2K"/>
</dbReference>
<dbReference type="InterPro" id="IPR001005">
    <property type="entry name" value="SANT/Myb"/>
</dbReference>
<dbReference type="GO" id="GO:0001006">
    <property type="term" value="F:RNA polymerase III type 3 promoter sequence-specific DNA binding"/>
    <property type="evidence" value="ECO:0007669"/>
    <property type="project" value="TreeGrafter"/>
</dbReference>
<dbReference type="InterPro" id="IPR017930">
    <property type="entry name" value="Myb_dom"/>
</dbReference>
<organism evidence="8 9">
    <name type="scientific">Panicum virgatum</name>
    <name type="common">Blackwell switchgrass</name>
    <dbReference type="NCBI Taxonomy" id="38727"/>
    <lineage>
        <taxon>Eukaryota</taxon>
        <taxon>Viridiplantae</taxon>
        <taxon>Streptophyta</taxon>
        <taxon>Embryophyta</taxon>
        <taxon>Tracheophyta</taxon>
        <taxon>Spermatophyta</taxon>
        <taxon>Magnoliopsida</taxon>
        <taxon>Liliopsida</taxon>
        <taxon>Poales</taxon>
        <taxon>Poaceae</taxon>
        <taxon>PACMAD clade</taxon>
        <taxon>Panicoideae</taxon>
        <taxon>Panicodae</taxon>
        <taxon>Paniceae</taxon>
        <taxon>Panicinae</taxon>
        <taxon>Panicum</taxon>
        <taxon>Panicum sect. Hiantes</taxon>
    </lineage>
</organism>
<dbReference type="InterPro" id="IPR009057">
    <property type="entry name" value="Homeodomain-like_sf"/>
</dbReference>
<feature type="compositionally biased region" description="Polar residues" evidence="5">
    <location>
        <begin position="965"/>
        <end position="977"/>
    </location>
</feature>
<accession>A0A8T0VXD0</accession>
<dbReference type="GO" id="GO:0019185">
    <property type="term" value="C:snRNA-activating protein complex"/>
    <property type="evidence" value="ECO:0007669"/>
    <property type="project" value="TreeGrafter"/>
</dbReference>
<feature type="region of interest" description="Disordered" evidence="5">
    <location>
        <begin position="695"/>
        <end position="753"/>
    </location>
</feature>
<feature type="compositionally biased region" description="Polar residues" evidence="5">
    <location>
        <begin position="146"/>
        <end position="155"/>
    </location>
</feature>
<evidence type="ECO:0000259" key="6">
    <source>
        <dbReference type="PROSITE" id="PS50090"/>
    </source>
</evidence>
<feature type="compositionally biased region" description="Basic residues" evidence="5">
    <location>
        <begin position="700"/>
        <end position="713"/>
    </location>
</feature>
<gene>
    <name evidence="8" type="ORF">PVAP13_2KG051800</name>
</gene>
<sequence>MDFYSDDSDPDIDEDLREDLDALRRSCILSGADPDAAVAQVSSACLAGPATPALAAATAPAAAGGDGLSSDDDDEDLALVRSIRENLHRLNNKASPASPPPPGDAPGDGDPSSSPRPICTWPPSDTDEDEDDLETLRAIQRRFSHYHSSTSTESPKTMKPEASQGGLSEPFADRNDDEFTAQKQNAKAPNRTGFPKAALLLLDALKKNRACQKLIRRKLVNIEAKIEENKDLGDRVKCLLGYQLSCRKSAGRTLSQKEDPRVRLISSRKPTRLSEKNNNRKMPALFLGPAENPHVSKYKMVLEQFPMSFKKQPWSDVEKDKLARGIKQQYQETLILDSLNNGSAIGDFSAVDMAYALTNAAGNFEVTPESLRSVLPLINWDKISAMYLPGRSGAECESRWLNCDDPLINREAWTAQEETKLLLIVQEKGMYNWINIAVTLGTHRTPFQCLVRYQRSLNPHIMNKAWTKEEDLQLQAAVGTFGEKWQLVSASLDGRTGNQCSNRWRKTLHPTRTRVGRWHMDEDKRLMVCVKLIGSGSWSRIAPFIPGRTQTQCHERWRNILDPNIDLGKWRPEEDSKLLGAVSEFGPCWSKIALMIPGRNDNMCSRRWNKLCKHQLPAVKAAIQLKKSVFQTNFVDRAKERPAIAPRDLIALVQSKDDGSGENTRDRSRKQTKENLAVSNIVDSSTAPDFVAADTVSKTISRRPRKSTGQKSKKQTEENVAVPDGLNDLSSGCSRSRKRKSTTASNAALQKRMRGSISLDNEAVPIELRGTDSANIEVGTNRIMDLVSVGEEGVVKKRTRCSKPARGNAAEQNIMAGSIPVGNEAVPVELRGTVSTNNVVGTNTMMDPVSVGDEGVVKKRTRHSKPAGSEGEGATRKRRCSISADNEVGTNMTKDPVSGEEGVVKKRTKRSKPVGNEGAARKKMRASVPVGDEGAVKKTGSVATENHGGVTKRKRAPSRRKSAGDNLTTEDVANASSELGLPSTPSEERVVDAANINKGRRKSTPRPKQIDMSEGDADKHSPSTRLANCLSFARMKGIDRNTR</sequence>
<dbReference type="PANTHER" id="PTHR46621">
    <property type="entry name" value="SNRNA-ACTIVATING PROTEIN COMPLEX SUBUNIT 4"/>
    <property type="match status" value="1"/>
</dbReference>
<dbReference type="EMBL" id="CM029039">
    <property type="protein sequence ID" value="KAG2639830.1"/>
    <property type="molecule type" value="Genomic_DNA"/>
</dbReference>
<feature type="region of interest" description="Disordered" evidence="5">
    <location>
        <begin position="855"/>
        <end position="1026"/>
    </location>
</feature>
<feature type="domain" description="HTH myb-type" evidence="7">
    <location>
        <begin position="562"/>
        <end position="616"/>
    </location>
</feature>
<feature type="compositionally biased region" description="Basic and acidic residues" evidence="5">
    <location>
        <begin position="1008"/>
        <end position="1021"/>
    </location>
</feature>
<feature type="compositionally biased region" description="Basic residues" evidence="5">
    <location>
        <begin position="950"/>
        <end position="961"/>
    </location>
</feature>
<evidence type="ECO:0000259" key="7">
    <source>
        <dbReference type="PROSITE" id="PS51294"/>
    </source>
</evidence>
<dbReference type="PROSITE" id="PS50090">
    <property type="entry name" value="MYB_LIKE"/>
    <property type="match status" value="4"/>
</dbReference>
<dbReference type="SUPFAM" id="SSF46689">
    <property type="entry name" value="Homeodomain-like"/>
    <property type="match status" value="2"/>
</dbReference>
<dbReference type="GO" id="GO:0000978">
    <property type="term" value="F:RNA polymerase II cis-regulatory region sequence-specific DNA binding"/>
    <property type="evidence" value="ECO:0007669"/>
    <property type="project" value="TreeGrafter"/>
</dbReference>
<feature type="region of interest" description="Disordered" evidence="5">
    <location>
        <begin position="651"/>
        <end position="679"/>
    </location>
</feature>